<name>A0A2R8A3B0_CARDV</name>
<organism evidence="2 3">
    <name type="scientific">Carnobacterium divergens</name>
    <name type="common">Lactobacillus divergens</name>
    <dbReference type="NCBI Taxonomy" id="2748"/>
    <lineage>
        <taxon>Bacteria</taxon>
        <taxon>Bacillati</taxon>
        <taxon>Bacillota</taxon>
        <taxon>Bacilli</taxon>
        <taxon>Lactobacillales</taxon>
        <taxon>Carnobacteriaceae</taxon>
        <taxon>Carnobacterium</taxon>
    </lineage>
</organism>
<dbReference type="Proteomes" id="UP000297938">
    <property type="component" value="Unassembled WGS sequence"/>
</dbReference>
<sequence>MNQMTVAEVTEFLKRQKETTTFTFNMVNPDNFMMVIELKNNSDAYEFIEKNTESTFELVGANELI</sequence>
<dbReference type="KEGG" id="cdj:BFC22_12340"/>
<proteinExistence type="predicted"/>
<evidence type="ECO:0000313" key="3">
    <source>
        <dbReference type="Proteomes" id="UP000297938"/>
    </source>
</evidence>
<comment type="caution">
    <text evidence="2">The sequence shown here is derived from an EMBL/GenBank/DDBJ whole genome shotgun (WGS) entry which is preliminary data.</text>
</comment>
<dbReference type="AlphaFoldDB" id="A0A2R8A3B0"/>
<dbReference type="EMBL" id="NRPP01000011">
    <property type="protein sequence ID" value="TFJ26561.1"/>
    <property type="molecule type" value="Genomic_DNA"/>
</dbReference>
<evidence type="ECO:0000313" key="2">
    <source>
        <dbReference type="EMBL" id="TFJ26561.1"/>
    </source>
</evidence>
<dbReference type="EMBL" id="JALRMR010000001">
    <property type="protein sequence ID" value="MDT1973090.1"/>
    <property type="molecule type" value="Genomic_DNA"/>
</dbReference>
<accession>A0A2R8A3B0</accession>
<dbReference type="Proteomes" id="UP001249945">
    <property type="component" value="Unassembled WGS sequence"/>
</dbReference>
<dbReference type="RefSeq" id="WP_074401466.1">
    <property type="nucleotide sequence ID" value="NZ_CBCPJQ010000008.1"/>
</dbReference>
<gene>
    <name evidence="2" type="ORF">CKN69_07355</name>
    <name evidence="1" type="ORF">MX635_01620</name>
</gene>
<protein>
    <submittedName>
        <fullName evidence="2">Uncharacterized protein</fullName>
    </submittedName>
</protein>
<dbReference type="STRING" id="2748.CDIV41_140017"/>
<evidence type="ECO:0000313" key="1">
    <source>
        <dbReference type="EMBL" id="MDT1973090.1"/>
    </source>
</evidence>
<reference evidence="1" key="2">
    <citation type="submission" date="2022-04" db="EMBL/GenBank/DDBJ databases">
        <title>Draft genome sequences of lactic acid bacteria (LAB) strains involved in meat spoilage.</title>
        <authorList>
            <person name="Palevich N."/>
        </authorList>
    </citation>
    <scope>NUCLEOTIDE SEQUENCE</scope>
    <source>
        <strain evidence="1">9-14</strain>
    </source>
</reference>
<reference evidence="2 3" key="1">
    <citation type="journal article" date="2018" name="Int. J. Food Microbiol.">
        <title>Growth of Carnobacterium spp. isolated from chilled vacuum-packaged meat under relevant acidic conditions.</title>
        <authorList>
            <person name="Zhang P."/>
            <person name="Badoni M."/>
            <person name="Ganzle M."/>
            <person name="Yang X."/>
        </authorList>
    </citation>
    <scope>NUCLEOTIDE SEQUENCE [LARGE SCALE GENOMIC DNA]</scope>
    <source>
        <strain evidence="2 3">B2</strain>
    </source>
</reference>